<protein>
    <recommendedName>
        <fullName evidence="3">Secreted protein</fullName>
    </recommendedName>
</protein>
<keyword evidence="2" id="KW-1185">Reference proteome</keyword>
<accession>A0ABS3C1G8</accession>
<reference evidence="1 2" key="1">
    <citation type="submission" date="2021-03" db="EMBL/GenBank/DDBJ databases">
        <title>novel species isolated from a fishpond in China.</title>
        <authorList>
            <person name="Lu H."/>
            <person name="Cai Z."/>
        </authorList>
    </citation>
    <scope>NUCLEOTIDE SEQUENCE [LARGE SCALE GENOMIC DNA]</scope>
    <source>
        <strain evidence="1 2">H41</strain>
    </source>
</reference>
<organism evidence="1 2">
    <name type="scientific">Algoriphagus oliviformis</name>
    <dbReference type="NCBI Taxonomy" id="2811231"/>
    <lineage>
        <taxon>Bacteria</taxon>
        <taxon>Pseudomonadati</taxon>
        <taxon>Bacteroidota</taxon>
        <taxon>Cytophagia</taxon>
        <taxon>Cytophagales</taxon>
        <taxon>Cyclobacteriaceae</taxon>
        <taxon>Algoriphagus</taxon>
    </lineage>
</organism>
<evidence type="ECO:0000313" key="1">
    <source>
        <dbReference type="EMBL" id="MBN7810798.1"/>
    </source>
</evidence>
<name>A0ABS3C1G8_9BACT</name>
<sequence length="114" mass="12944">MIFFAALCSFMLFASLLSLVLTLDSKTSKCITRLGRNVKIWHPLKTLLINVDTDLKGWRLTSFKLPGLGKIYSLKLEFRSGNAKTVYSRTTSSNLHDLVYFLERNAGDRRRTAA</sequence>
<dbReference type="RefSeq" id="WP_206577569.1">
    <property type="nucleotide sequence ID" value="NZ_JAFKCT010000002.1"/>
</dbReference>
<comment type="caution">
    <text evidence="1">The sequence shown here is derived from an EMBL/GenBank/DDBJ whole genome shotgun (WGS) entry which is preliminary data.</text>
</comment>
<evidence type="ECO:0008006" key="3">
    <source>
        <dbReference type="Google" id="ProtNLM"/>
    </source>
</evidence>
<evidence type="ECO:0000313" key="2">
    <source>
        <dbReference type="Proteomes" id="UP000664317"/>
    </source>
</evidence>
<dbReference type="EMBL" id="JAFKCT010000002">
    <property type="protein sequence ID" value="MBN7810798.1"/>
    <property type="molecule type" value="Genomic_DNA"/>
</dbReference>
<dbReference type="Proteomes" id="UP000664317">
    <property type="component" value="Unassembled WGS sequence"/>
</dbReference>
<proteinExistence type="predicted"/>
<gene>
    <name evidence="1" type="ORF">J0A68_07520</name>
</gene>